<dbReference type="AlphaFoldDB" id="A0AAE0F8V2"/>
<evidence type="ECO:0000256" key="1">
    <source>
        <dbReference type="SAM" id="MobiDB-lite"/>
    </source>
</evidence>
<protein>
    <submittedName>
        <fullName evidence="2">Uncharacterized protein</fullName>
    </submittedName>
</protein>
<dbReference type="EMBL" id="LGRX02022838">
    <property type="protein sequence ID" value="KAK3255232.1"/>
    <property type="molecule type" value="Genomic_DNA"/>
</dbReference>
<proteinExistence type="predicted"/>
<organism evidence="2 3">
    <name type="scientific">Cymbomonas tetramitiformis</name>
    <dbReference type="NCBI Taxonomy" id="36881"/>
    <lineage>
        <taxon>Eukaryota</taxon>
        <taxon>Viridiplantae</taxon>
        <taxon>Chlorophyta</taxon>
        <taxon>Pyramimonadophyceae</taxon>
        <taxon>Pyramimonadales</taxon>
        <taxon>Pyramimonadaceae</taxon>
        <taxon>Cymbomonas</taxon>
    </lineage>
</organism>
<keyword evidence="3" id="KW-1185">Reference proteome</keyword>
<dbReference type="Proteomes" id="UP001190700">
    <property type="component" value="Unassembled WGS sequence"/>
</dbReference>
<feature type="region of interest" description="Disordered" evidence="1">
    <location>
        <begin position="1"/>
        <end position="96"/>
    </location>
</feature>
<reference evidence="2 3" key="1">
    <citation type="journal article" date="2015" name="Genome Biol. Evol.">
        <title>Comparative Genomics of a Bacterivorous Green Alga Reveals Evolutionary Causalities and Consequences of Phago-Mixotrophic Mode of Nutrition.</title>
        <authorList>
            <person name="Burns J.A."/>
            <person name="Paasch A."/>
            <person name="Narechania A."/>
            <person name="Kim E."/>
        </authorList>
    </citation>
    <scope>NUCLEOTIDE SEQUENCE [LARGE SCALE GENOMIC DNA]</scope>
    <source>
        <strain evidence="2 3">PLY_AMNH</strain>
    </source>
</reference>
<accession>A0AAE0F8V2</accession>
<evidence type="ECO:0000313" key="3">
    <source>
        <dbReference type="Proteomes" id="UP001190700"/>
    </source>
</evidence>
<evidence type="ECO:0000313" key="2">
    <source>
        <dbReference type="EMBL" id="KAK3255232.1"/>
    </source>
</evidence>
<gene>
    <name evidence="2" type="ORF">CYMTET_35574</name>
</gene>
<name>A0AAE0F8V2_9CHLO</name>
<comment type="caution">
    <text evidence="2">The sequence shown here is derived from an EMBL/GenBank/DDBJ whole genome shotgun (WGS) entry which is preliminary data.</text>
</comment>
<sequence>MNPPAPQGPCHAADESSAQQGPCKRQPDESLSASKGRATRRQMNPQRLKEPCHCQMNPQRLKGSARSPSDESAAPQRAVPYAQMNPQRLKKGRATP</sequence>